<keyword evidence="10" id="KW-1185">Reference proteome</keyword>
<evidence type="ECO:0000256" key="6">
    <source>
        <dbReference type="ARBA" id="ARBA00022898"/>
    </source>
</evidence>
<comment type="similarity">
    <text evidence="2">Belongs to the class-I pyridoxal-phosphate-dependent aminotransferase family.</text>
</comment>
<dbReference type="SUPFAM" id="SSF53383">
    <property type="entry name" value="PLP-dependent transferases"/>
    <property type="match status" value="1"/>
</dbReference>
<dbReference type="InterPro" id="IPR015422">
    <property type="entry name" value="PyrdxlP-dep_Trfase_small"/>
</dbReference>
<keyword evidence="5 7" id="KW-0808">Transferase</keyword>
<dbReference type="GO" id="GO:0005829">
    <property type="term" value="C:cytosol"/>
    <property type="evidence" value="ECO:0007669"/>
    <property type="project" value="TreeGrafter"/>
</dbReference>
<dbReference type="PANTHER" id="PTHR11879:SF55">
    <property type="entry name" value="GLUTAMATE OXALOACETATE TRANSAMINASE 1, ISOFORM B"/>
    <property type="match status" value="1"/>
</dbReference>
<organism evidence="9 10">
    <name type="scientific">Rhynchophorus ferrugineus</name>
    <name type="common">Red palm weevil</name>
    <name type="synonym">Curculio ferrugineus</name>
    <dbReference type="NCBI Taxonomy" id="354439"/>
    <lineage>
        <taxon>Eukaryota</taxon>
        <taxon>Metazoa</taxon>
        <taxon>Ecdysozoa</taxon>
        <taxon>Arthropoda</taxon>
        <taxon>Hexapoda</taxon>
        <taxon>Insecta</taxon>
        <taxon>Pterygota</taxon>
        <taxon>Neoptera</taxon>
        <taxon>Endopterygota</taxon>
        <taxon>Coleoptera</taxon>
        <taxon>Polyphaga</taxon>
        <taxon>Cucujiformia</taxon>
        <taxon>Curculionidae</taxon>
        <taxon>Dryophthorinae</taxon>
        <taxon>Rhynchophorus</taxon>
    </lineage>
</organism>
<dbReference type="Proteomes" id="UP000625711">
    <property type="component" value="Unassembled WGS sequence"/>
</dbReference>
<gene>
    <name evidence="9" type="ORF">GWI33_019385</name>
</gene>
<dbReference type="PROSITE" id="PS00105">
    <property type="entry name" value="AA_TRANSFER_CLASS_1"/>
    <property type="match status" value="1"/>
</dbReference>
<proteinExistence type="inferred from homology"/>
<comment type="cofactor">
    <cofactor evidence="1">
        <name>pyridoxal 5'-phosphate</name>
        <dbReference type="ChEBI" id="CHEBI:597326"/>
    </cofactor>
</comment>
<dbReference type="Pfam" id="PF00155">
    <property type="entry name" value="Aminotran_1_2"/>
    <property type="match status" value="1"/>
</dbReference>
<name>A0A834HRI4_RHYFE</name>
<comment type="catalytic activity">
    <reaction evidence="7">
        <text>L-aspartate + 2-oxoglutarate = oxaloacetate + L-glutamate</text>
        <dbReference type="Rhea" id="RHEA:21824"/>
        <dbReference type="ChEBI" id="CHEBI:16452"/>
        <dbReference type="ChEBI" id="CHEBI:16810"/>
        <dbReference type="ChEBI" id="CHEBI:29985"/>
        <dbReference type="ChEBI" id="CHEBI:29991"/>
        <dbReference type="EC" id="2.6.1.1"/>
    </reaction>
</comment>
<dbReference type="InterPro" id="IPR000796">
    <property type="entry name" value="Asp_trans"/>
</dbReference>
<dbReference type="InterPro" id="IPR015424">
    <property type="entry name" value="PyrdxlP-dep_Trfase"/>
</dbReference>
<comment type="caution">
    <text evidence="9">The sequence shown here is derived from an EMBL/GenBank/DDBJ whole genome shotgun (WGS) entry which is preliminary data.</text>
</comment>
<comment type="miscellaneous">
    <text evidence="7">In eukaryotes there are cytoplasmic, mitochondrial and chloroplastic isozymes.</text>
</comment>
<sequence>MSFICPISDFTTVTSLFADISSATPSKKYLLEKEFEEDDCPEKINLFTTAYKDDDMSCVFPVVRTAEKALAYDRSLPKNALNPLGYEIFDQASVKLILGSTNAARIENRTIGIQTLSLTGSLRIGGEFLTRILGKKTYYTSQQSPTSFNAIFEQAGFKYEKHYRYVDSTNLTLDVDGFLHDLGAAHEGSVVILQPSAHHPTGFDLSNCHWQSVADIIIKRKLFPFFFCCFQGFASGDLEEDVWPLHYFTERNIEFFCAQSLSKTFNLPNERVGCLVVVLNCTKKINIIKMHFINIIENMYDTPPNHGARVVTFILGNQSLFEEFKQNIQEEVERLRTLRAYLREELERRGAPGTWNHITNQNGIFCYTGLNDVHVEYIKNHYHVYLGPYGVINVSCLTLDNIMYIAAAMYVTLQNIPRYQ</sequence>
<evidence type="ECO:0000259" key="8">
    <source>
        <dbReference type="Pfam" id="PF00155"/>
    </source>
</evidence>
<reference evidence="9" key="1">
    <citation type="submission" date="2020-08" db="EMBL/GenBank/DDBJ databases">
        <title>Genome sequencing and assembly of the red palm weevil Rhynchophorus ferrugineus.</title>
        <authorList>
            <person name="Dias G.B."/>
            <person name="Bergman C.M."/>
            <person name="Manee M."/>
        </authorList>
    </citation>
    <scope>NUCLEOTIDE SEQUENCE</scope>
    <source>
        <strain evidence="9">AA-2017</strain>
        <tissue evidence="9">Whole larva</tissue>
    </source>
</reference>
<evidence type="ECO:0000256" key="7">
    <source>
        <dbReference type="RuleBase" id="RU000480"/>
    </source>
</evidence>
<dbReference type="GO" id="GO:0004069">
    <property type="term" value="F:L-aspartate:2-oxoglutarate aminotransferase activity"/>
    <property type="evidence" value="ECO:0007669"/>
    <property type="project" value="UniProtKB-EC"/>
</dbReference>
<dbReference type="Gene3D" id="3.40.640.10">
    <property type="entry name" value="Type I PLP-dependent aspartate aminotransferase-like (Major domain)"/>
    <property type="match status" value="1"/>
</dbReference>
<dbReference type="GO" id="GO:0030170">
    <property type="term" value="F:pyridoxal phosphate binding"/>
    <property type="evidence" value="ECO:0007669"/>
    <property type="project" value="InterPro"/>
</dbReference>
<keyword evidence="4 7" id="KW-0032">Aminotransferase</keyword>
<feature type="domain" description="Aminotransferase class I/classII large" evidence="8">
    <location>
        <begin position="42"/>
        <end position="406"/>
    </location>
</feature>
<dbReference type="InterPro" id="IPR004839">
    <property type="entry name" value="Aminotransferase_I/II_large"/>
</dbReference>
<dbReference type="EC" id="2.6.1.1" evidence="7"/>
<evidence type="ECO:0000256" key="2">
    <source>
        <dbReference type="ARBA" id="ARBA00007441"/>
    </source>
</evidence>
<dbReference type="AlphaFoldDB" id="A0A834HRI4"/>
<evidence type="ECO:0000256" key="3">
    <source>
        <dbReference type="ARBA" id="ARBA00011738"/>
    </source>
</evidence>
<evidence type="ECO:0000256" key="1">
    <source>
        <dbReference type="ARBA" id="ARBA00001933"/>
    </source>
</evidence>
<accession>A0A834HRI4</accession>
<evidence type="ECO:0000256" key="4">
    <source>
        <dbReference type="ARBA" id="ARBA00022576"/>
    </source>
</evidence>
<dbReference type="GO" id="GO:0006532">
    <property type="term" value="P:aspartate biosynthetic process"/>
    <property type="evidence" value="ECO:0007669"/>
    <property type="project" value="TreeGrafter"/>
</dbReference>
<comment type="subunit">
    <text evidence="3 7">Homodimer.</text>
</comment>
<dbReference type="OrthoDB" id="6752799at2759"/>
<keyword evidence="6" id="KW-0663">Pyridoxal phosphate</keyword>
<dbReference type="Gene3D" id="3.90.1150.10">
    <property type="entry name" value="Aspartate Aminotransferase, domain 1"/>
    <property type="match status" value="1"/>
</dbReference>
<dbReference type="EMBL" id="JAACXV010014432">
    <property type="protein sequence ID" value="KAF7267377.1"/>
    <property type="molecule type" value="Genomic_DNA"/>
</dbReference>
<evidence type="ECO:0000313" key="10">
    <source>
        <dbReference type="Proteomes" id="UP000625711"/>
    </source>
</evidence>
<evidence type="ECO:0000313" key="9">
    <source>
        <dbReference type="EMBL" id="KAF7267377.1"/>
    </source>
</evidence>
<dbReference type="InterPro" id="IPR004838">
    <property type="entry name" value="NHTrfase_class1_PyrdxlP-BS"/>
</dbReference>
<dbReference type="PANTHER" id="PTHR11879">
    <property type="entry name" value="ASPARTATE AMINOTRANSFERASE"/>
    <property type="match status" value="1"/>
</dbReference>
<dbReference type="PRINTS" id="PR00799">
    <property type="entry name" value="TRANSAMINASE"/>
</dbReference>
<dbReference type="InterPro" id="IPR015421">
    <property type="entry name" value="PyrdxlP-dep_Trfase_major"/>
</dbReference>
<evidence type="ECO:0000256" key="5">
    <source>
        <dbReference type="ARBA" id="ARBA00022679"/>
    </source>
</evidence>
<protein>
    <recommendedName>
        <fullName evidence="7">Aspartate aminotransferase</fullName>
        <ecNumber evidence="7">2.6.1.1</ecNumber>
    </recommendedName>
</protein>